<feature type="transmembrane region" description="Helical" evidence="2">
    <location>
        <begin position="449"/>
        <end position="470"/>
    </location>
</feature>
<organism evidence="3 4">
    <name type="scientific">Spizellomyces punctatus (strain DAOM BR117)</name>
    <dbReference type="NCBI Taxonomy" id="645134"/>
    <lineage>
        <taxon>Eukaryota</taxon>
        <taxon>Fungi</taxon>
        <taxon>Fungi incertae sedis</taxon>
        <taxon>Chytridiomycota</taxon>
        <taxon>Chytridiomycota incertae sedis</taxon>
        <taxon>Chytridiomycetes</taxon>
        <taxon>Spizellomycetales</taxon>
        <taxon>Spizellomycetaceae</taxon>
        <taxon>Spizellomyces</taxon>
    </lineage>
</organism>
<dbReference type="Proteomes" id="UP000053201">
    <property type="component" value="Unassembled WGS sequence"/>
</dbReference>
<gene>
    <name evidence="3" type="ORF">SPPG_00657</name>
</gene>
<dbReference type="GeneID" id="27684370"/>
<dbReference type="InParanoid" id="A0A0L0HVP0"/>
<evidence type="ECO:0000256" key="2">
    <source>
        <dbReference type="SAM" id="Phobius"/>
    </source>
</evidence>
<name>A0A0L0HVP0_SPIPD</name>
<feature type="transmembrane region" description="Helical" evidence="2">
    <location>
        <begin position="258"/>
        <end position="281"/>
    </location>
</feature>
<evidence type="ECO:0000313" key="3">
    <source>
        <dbReference type="EMBL" id="KND04970.1"/>
    </source>
</evidence>
<keyword evidence="2" id="KW-0812">Transmembrane</keyword>
<dbReference type="RefSeq" id="XP_016613009.1">
    <property type="nucleotide sequence ID" value="XM_016748984.1"/>
</dbReference>
<dbReference type="OrthoDB" id="2126394at2759"/>
<feature type="transmembrane region" description="Helical" evidence="2">
    <location>
        <begin position="482"/>
        <end position="504"/>
    </location>
</feature>
<keyword evidence="1" id="KW-0175">Coiled coil</keyword>
<feature type="coiled-coil region" evidence="1">
    <location>
        <begin position="504"/>
        <end position="531"/>
    </location>
</feature>
<reference evidence="3 4" key="1">
    <citation type="submission" date="2009-08" db="EMBL/GenBank/DDBJ databases">
        <title>The Genome Sequence of Spizellomyces punctatus strain DAOM BR117.</title>
        <authorList>
            <consortium name="The Broad Institute Genome Sequencing Platform"/>
            <person name="Russ C."/>
            <person name="Cuomo C."/>
            <person name="Shea T."/>
            <person name="Young S.K."/>
            <person name="Zeng Q."/>
            <person name="Koehrsen M."/>
            <person name="Haas B."/>
            <person name="Borodovsky M."/>
            <person name="Guigo R."/>
            <person name="Alvarado L."/>
            <person name="Berlin A."/>
            <person name="Bochicchio J."/>
            <person name="Borenstein D."/>
            <person name="Chapman S."/>
            <person name="Chen Z."/>
            <person name="Engels R."/>
            <person name="Freedman E."/>
            <person name="Gellesch M."/>
            <person name="Goldberg J."/>
            <person name="Griggs A."/>
            <person name="Gujja S."/>
            <person name="Heiman D."/>
            <person name="Hepburn T."/>
            <person name="Howarth C."/>
            <person name="Jen D."/>
            <person name="Larson L."/>
            <person name="Lewis B."/>
            <person name="Mehta T."/>
            <person name="Park D."/>
            <person name="Pearson M."/>
            <person name="Roberts A."/>
            <person name="Saif S."/>
            <person name="Shenoy N."/>
            <person name="Sisk P."/>
            <person name="Stolte C."/>
            <person name="Sykes S."/>
            <person name="Thomson T."/>
            <person name="Walk T."/>
            <person name="White J."/>
            <person name="Yandava C."/>
            <person name="Burger G."/>
            <person name="Gray M.W."/>
            <person name="Holland P.W.H."/>
            <person name="King N."/>
            <person name="Lang F.B.F."/>
            <person name="Roger A.J."/>
            <person name="Ruiz-Trillo I."/>
            <person name="Lander E."/>
            <person name="Nusbaum C."/>
        </authorList>
    </citation>
    <scope>NUCLEOTIDE SEQUENCE [LARGE SCALE GENOMIC DNA]</scope>
    <source>
        <strain evidence="3 4">DAOM BR117</strain>
    </source>
</reference>
<feature type="transmembrane region" description="Helical" evidence="2">
    <location>
        <begin position="393"/>
        <end position="412"/>
    </location>
</feature>
<keyword evidence="4" id="KW-1185">Reference proteome</keyword>
<feature type="transmembrane region" description="Helical" evidence="2">
    <location>
        <begin position="147"/>
        <end position="173"/>
    </location>
</feature>
<evidence type="ECO:0000313" key="4">
    <source>
        <dbReference type="Proteomes" id="UP000053201"/>
    </source>
</evidence>
<feature type="transmembrane region" description="Helical" evidence="2">
    <location>
        <begin position="72"/>
        <end position="95"/>
    </location>
</feature>
<feature type="transmembrane region" description="Helical" evidence="2">
    <location>
        <begin position="418"/>
        <end position="437"/>
    </location>
</feature>
<sequence>MSTKKLPSLTKLNEKVYSITNLSIAHIGDAAKPGDKLSGATGSLLSLREPKTESKSAIPPQPPTLQSRIIDIVTLPLTIFVSLFAYCPFCVAVVFQSAVTRRAVDTDNYKNEMKPWAWGVGLFVFFALLVYPAGVSTVMDSLIDRGWRVGVVVALFLVMIGAVQVLTILYAFLKPGLGMVSIPAESRINLFHWRNTLPLLAPIIEFIQFTSFAFRTSTDTWLCTSSLGTAVRAFVRISSFRFEDVTCKGIYEMKGPSLFYAATGSAFAVCCLYAILLGYAIAKFLQPGHWLCTIVFELFAGIAYLPVVSKLLSVLDCRTKISETGQRNMYLYYAEPEAPSVDVPCWTGEHEKYGAMAFAGLLIFGLSAIFVGSYKADKHVRRSSVTFIPRIVVIKRTINSAFLAVNLLIGYTSTSRTTYTHGTQATGLLTLCTLLFLDVYYNSCTFHKLRILTFGAHLAGLWSYISTIIADRDGLEDWGSQVTLFLGWGVIGMSVCGWLLVGWWQKKKSKHQEMQDKLKKAENEKEQTSNVFKVVTMRRRVKVDVGGECDDEDEVIARAIYGPGEKRRPIPNGALVLVHPTQEMASA</sequence>
<proteinExistence type="predicted"/>
<keyword evidence="2" id="KW-1133">Transmembrane helix</keyword>
<feature type="transmembrane region" description="Helical" evidence="2">
    <location>
        <begin position="115"/>
        <end position="135"/>
    </location>
</feature>
<dbReference type="AlphaFoldDB" id="A0A0L0HVP0"/>
<feature type="transmembrane region" description="Helical" evidence="2">
    <location>
        <begin position="353"/>
        <end position="372"/>
    </location>
</feature>
<dbReference type="EMBL" id="KQ257450">
    <property type="protein sequence ID" value="KND04970.1"/>
    <property type="molecule type" value="Genomic_DNA"/>
</dbReference>
<keyword evidence="2" id="KW-0472">Membrane</keyword>
<evidence type="ECO:0000256" key="1">
    <source>
        <dbReference type="SAM" id="Coils"/>
    </source>
</evidence>
<accession>A0A0L0HVP0</accession>
<feature type="transmembrane region" description="Helical" evidence="2">
    <location>
        <begin position="288"/>
        <end position="307"/>
    </location>
</feature>
<protein>
    <submittedName>
        <fullName evidence="3">Uncharacterized protein</fullName>
    </submittedName>
</protein>
<dbReference type="VEuPathDB" id="FungiDB:SPPG_00657"/>